<proteinExistence type="predicted"/>
<reference evidence="1 2" key="1">
    <citation type="submission" date="2019-03" db="EMBL/GenBank/DDBJ databases">
        <title>Primorskyibacter sp. SS33 isolated from sediments.</title>
        <authorList>
            <person name="Xunke S."/>
        </authorList>
    </citation>
    <scope>NUCLEOTIDE SEQUENCE [LARGE SCALE GENOMIC DNA]</scope>
    <source>
        <strain evidence="1 2">SS33</strain>
    </source>
</reference>
<dbReference type="RefSeq" id="WP_133398133.1">
    <property type="nucleotide sequence ID" value="NZ_SNAA01000028.1"/>
</dbReference>
<dbReference type="AlphaFoldDB" id="A0A4R5ZWC7"/>
<dbReference type="EMBL" id="SNAA01000028">
    <property type="protein sequence ID" value="TDL74207.1"/>
    <property type="molecule type" value="Genomic_DNA"/>
</dbReference>
<evidence type="ECO:0008006" key="3">
    <source>
        <dbReference type="Google" id="ProtNLM"/>
    </source>
</evidence>
<sequence>MNRRRLAELDRVAGALLDRDLAALRTVARHVAALERDAAQLRAARDARARDTVLDPARLAGADLAWGAWCDRRLARLQAQIAALRVDHELALNKARTAFGRHEATGALVARGARTPRGGNGPR</sequence>
<protein>
    <recommendedName>
        <fullName evidence="3">Flagellar protein FlgN</fullName>
    </recommendedName>
</protein>
<keyword evidence="2" id="KW-1185">Reference proteome</keyword>
<comment type="caution">
    <text evidence="1">The sequence shown here is derived from an EMBL/GenBank/DDBJ whole genome shotgun (WGS) entry which is preliminary data.</text>
</comment>
<dbReference type="OrthoDB" id="7872583at2"/>
<evidence type="ECO:0000313" key="1">
    <source>
        <dbReference type="EMBL" id="TDL74207.1"/>
    </source>
</evidence>
<gene>
    <name evidence="1" type="ORF">E2L08_16165</name>
</gene>
<dbReference type="Proteomes" id="UP000295701">
    <property type="component" value="Unassembled WGS sequence"/>
</dbReference>
<organism evidence="1 2">
    <name type="scientific">Palleronia sediminis</name>
    <dbReference type="NCBI Taxonomy" id="2547833"/>
    <lineage>
        <taxon>Bacteria</taxon>
        <taxon>Pseudomonadati</taxon>
        <taxon>Pseudomonadota</taxon>
        <taxon>Alphaproteobacteria</taxon>
        <taxon>Rhodobacterales</taxon>
        <taxon>Roseobacteraceae</taxon>
        <taxon>Palleronia</taxon>
    </lineage>
</organism>
<accession>A0A4R5ZWC7</accession>
<evidence type="ECO:0000313" key="2">
    <source>
        <dbReference type="Proteomes" id="UP000295701"/>
    </source>
</evidence>
<name>A0A4R5ZWC7_9RHOB</name>